<keyword evidence="4" id="KW-0812">Transmembrane</keyword>
<reference evidence="6 7" key="1">
    <citation type="submission" date="2017-03" db="EMBL/GenBank/DDBJ databases">
        <title>Genomes of endolithic fungi from Antarctica.</title>
        <authorList>
            <person name="Coleine C."/>
            <person name="Masonjones S."/>
            <person name="Stajich J.E."/>
        </authorList>
    </citation>
    <scope>NUCLEOTIDE SEQUENCE [LARGE SCALE GENOMIC DNA]</scope>
    <source>
        <strain evidence="6 7">CCFEE 6315</strain>
    </source>
</reference>
<dbReference type="InterPro" id="IPR000873">
    <property type="entry name" value="AMP-dep_synth/lig_dom"/>
</dbReference>
<evidence type="ECO:0000256" key="2">
    <source>
        <dbReference type="ARBA" id="ARBA00022553"/>
    </source>
</evidence>
<dbReference type="PROSITE" id="PS50075">
    <property type="entry name" value="CARRIER"/>
    <property type="match status" value="1"/>
</dbReference>
<feature type="compositionally biased region" description="Polar residues" evidence="3">
    <location>
        <begin position="1442"/>
        <end position="1451"/>
    </location>
</feature>
<feature type="transmembrane region" description="Helical" evidence="4">
    <location>
        <begin position="978"/>
        <end position="997"/>
    </location>
</feature>
<dbReference type="SUPFAM" id="SSF47336">
    <property type="entry name" value="ACP-like"/>
    <property type="match status" value="1"/>
</dbReference>
<gene>
    <name evidence="6" type="ORF">B0A50_02486</name>
</gene>
<feature type="transmembrane region" description="Helical" evidence="4">
    <location>
        <begin position="934"/>
        <end position="958"/>
    </location>
</feature>
<protein>
    <recommendedName>
        <fullName evidence="5">Carrier domain-containing protein</fullName>
    </recommendedName>
</protein>
<dbReference type="Gene3D" id="3.30.300.30">
    <property type="match status" value="1"/>
</dbReference>
<keyword evidence="4" id="KW-0472">Membrane</keyword>
<evidence type="ECO:0000313" key="6">
    <source>
        <dbReference type="EMBL" id="TKA30766.1"/>
    </source>
</evidence>
<dbReference type="InterPro" id="IPR009081">
    <property type="entry name" value="PP-bd_ACP"/>
</dbReference>
<dbReference type="InterPro" id="IPR036736">
    <property type="entry name" value="ACP-like_sf"/>
</dbReference>
<feature type="compositionally biased region" description="Polar residues" evidence="3">
    <location>
        <begin position="1365"/>
        <end position="1375"/>
    </location>
</feature>
<evidence type="ECO:0000256" key="4">
    <source>
        <dbReference type="SAM" id="Phobius"/>
    </source>
</evidence>
<dbReference type="Gene3D" id="2.160.10.10">
    <property type="entry name" value="Hexapeptide repeat proteins"/>
    <property type="match status" value="2"/>
</dbReference>
<dbReference type="Gene3D" id="3.40.50.12780">
    <property type="entry name" value="N-terminal domain of ligase-like"/>
    <property type="match status" value="1"/>
</dbReference>
<evidence type="ECO:0000313" key="7">
    <source>
        <dbReference type="Proteomes" id="UP000308549"/>
    </source>
</evidence>
<comment type="caution">
    <text evidence="6">The sequence shown here is derived from an EMBL/GenBank/DDBJ whole genome shotgun (WGS) entry which is preliminary data.</text>
</comment>
<proteinExistence type="predicted"/>
<feature type="region of interest" description="Disordered" evidence="3">
    <location>
        <begin position="1437"/>
        <end position="1478"/>
    </location>
</feature>
<keyword evidence="4" id="KW-1133">Transmembrane helix</keyword>
<keyword evidence="7" id="KW-1185">Reference proteome</keyword>
<dbReference type="EMBL" id="NAJL01000010">
    <property type="protein sequence ID" value="TKA30766.1"/>
    <property type="molecule type" value="Genomic_DNA"/>
</dbReference>
<dbReference type="Pfam" id="PF00550">
    <property type="entry name" value="PP-binding"/>
    <property type="match status" value="1"/>
</dbReference>
<name>A0A4U0U8J2_9PEZI</name>
<dbReference type="InterPro" id="IPR011004">
    <property type="entry name" value="Trimer_LpxA-like_sf"/>
</dbReference>
<evidence type="ECO:0000256" key="3">
    <source>
        <dbReference type="SAM" id="MobiDB-lite"/>
    </source>
</evidence>
<accession>A0A4U0U8J2</accession>
<dbReference type="InterPro" id="IPR042099">
    <property type="entry name" value="ANL_N_sf"/>
</dbReference>
<keyword evidence="1" id="KW-0596">Phosphopantetheine</keyword>
<sequence length="1764" mass="191106">MDDICTLASRLLSRTELADIDTCIQGAALKQSGDKSAILASIDGLSLSKNTYAPFLALTKVLSTIPGPWPVFLLQQSCVKAWKALPEEAKAGSAASEVQQVVHRCLELCKQSYTSLLDLLDSRSNNAAIIDPETGRWLPHDKLVAGIRRFALPFQNPAGKRKPVVAVSLPNGPLLAITVLAVTTYYTTAPVAHGSGVGAEQTKSDVLQSKSDMILAHAADVDRLGLRDSWLREAGIAVLLVELSADMELIVTDLNGRVTALTTPDPVPNDADDTGILLFTSGTSGTKKLVPVPVHSMVCGIAMVIDSWGLSPSMRCLNQMPLNHIGGLIRNLFAPAMSGGSVICCSAFDANLFWDCVEDYAPTWYYASPSMHQGILEAGAERPESVAKNHIRLICNAAGGLLPGLAIRLQDCFSGPSGACTVLPSYGMTECMPISTPPLDYRLDKTGTSGVSVGPELAIMDGLNGRMAEGQVGRISVRGAPVFGGYLKADDTIDTSCFTTDGWFDTGDMGYLDADGYLYITGRSKEVINRGGELISPFEVEEAVVAAASNPDSPTYGKLNRALAFSVTHEVLQEVVGIVVVTPQGAQRTCLRDIQNSVKSALSQVKIPVVVVFMDGGLPTNNNKVLRIRLADRLRLPEVSDSTLSGQRHYDAVCPPNNTPLQMPIDCSVLQVSHHSLPQACEELIPQSMDFHVRLDASEFYWELLVTPKPGHAVPTASEVNTIGFRLAQVLPAYSTPSKVQVLQDPLPRMPDGRVEESALDAMLNPKTMNASSSDMTDTETTVANIFAQILSVSSHEVSPTSDFFEIGGSSMSAGQLLSKLRKEFQIRLPIDALFKNRQVSALAAMIDEKTAGARLAAPDTAANAGRQGPPPLLPGCEETCSSTQPLLMFLQLLPIGLLYPMKRALTWTIFMYFMSLTQTWYTNKSIPGRLMDLCISMFVGATVTKFVAPFAAIVFKWLVMGRYREGLFPMWGRYHTRWWICQKVIGVAGMGNLGFFNWSRVLYYRLLGAKIGRNVTIPKGVSIGEYDLISIGNNAVLERCTIRPFGAERNTSMYLGRINIGSNTVIGASSIVAPGTVVPDNACIGPNSSSWEIADAEEANRDLVSSSIPGPHWALTVFLGLPIQIVTKFVGLVPWLGCLVALVNHEPAKGVSDMLREVVIWFASPNRVGFHYAALSANAALGPVFFFFAVWIVKKTFDLFCGPVKPTRADNRSNLTKFRMQLINALMPAPTFHDFTQLFGTHYEMTSKLARLMGAKVGKRVYWPGTGPSIQDFSLLDVGDDVVFGSRSHLVTSDGTGSDYVRIEKNAMVADRVVLLPGVELGDKTIMGSGALTRRNVRYAPGTTWVGAKHGEAVCLYAPEVSNEADSSLDSGKSTVAGAGPGRRASQYYSDRVEQAPRNPFDFSADNSTANTLVHNFGSEASSIALGEKSSFGFGEKGSSYPTASEVNSPRRSHEDPEKSGVQCTSTSRSDLDDGESSSPFGRAFYQGQANYRVWSQSTITLYSTLTVVVTAIYWNVGSISAVQVVGHAFNHNTLLSHHFLAQTAFRPVALYAYFTALITAIMAAQAVLVLLFLIAAKWLLMGRRMPGNYDWDRSGYNQHWQLFLKLEALRRHCYGGQGILGLLTGTHWIVLYFRALGLKCGKDCALFAGGPPSLMFTEPDLLTLGDRVTVDDASLVAHINTRGKFDLNPLSVGDRSVLRTGSRLLSGARMEADTCLLEHTLIMAGDVVEEGGTSQGWPAEEFTGNRMPTLREARTWVLDKMA</sequence>
<dbReference type="PANTHER" id="PTHR43201">
    <property type="entry name" value="ACYL-COA SYNTHETASE"/>
    <property type="match status" value="1"/>
</dbReference>
<organism evidence="6 7">
    <name type="scientific">Salinomyces thailandicus</name>
    <dbReference type="NCBI Taxonomy" id="706561"/>
    <lineage>
        <taxon>Eukaryota</taxon>
        <taxon>Fungi</taxon>
        <taxon>Dikarya</taxon>
        <taxon>Ascomycota</taxon>
        <taxon>Pezizomycotina</taxon>
        <taxon>Dothideomycetes</taxon>
        <taxon>Dothideomycetidae</taxon>
        <taxon>Mycosphaerellales</taxon>
        <taxon>Teratosphaeriaceae</taxon>
        <taxon>Salinomyces</taxon>
    </lineage>
</organism>
<evidence type="ECO:0000259" key="5">
    <source>
        <dbReference type="PROSITE" id="PS50075"/>
    </source>
</evidence>
<feature type="domain" description="Carrier" evidence="5">
    <location>
        <begin position="774"/>
        <end position="851"/>
    </location>
</feature>
<dbReference type="PANTHER" id="PTHR43201:SF10">
    <property type="entry name" value="CARRIER DOMAIN-CONTAINING PROTEIN"/>
    <property type="match status" value="1"/>
</dbReference>
<dbReference type="GO" id="GO:0031956">
    <property type="term" value="F:medium-chain fatty acid-CoA ligase activity"/>
    <property type="evidence" value="ECO:0007669"/>
    <property type="project" value="TreeGrafter"/>
</dbReference>
<dbReference type="SUPFAM" id="SSF56801">
    <property type="entry name" value="Acetyl-CoA synthetase-like"/>
    <property type="match status" value="1"/>
</dbReference>
<dbReference type="SUPFAM" id="SSF51161">
    <property type="entry name" value="Trimeric LpxA-like enzymes"/>
    <property type="match status" value="3"/>
</dbReference>
<dbReference type="GO" id="GO:0006631">
    <property type="term" value="P:fatty acid metabolic process"/>
    <property type="evidence" value="ECO:0007669"/>
    <property type="project" value="TreeGrafter"/>
</dbReference>
<dbReference type="GO" id="GO:0031177">
    <property type="term" value="F:phosphopantetheine binding"/>
    <property type="evidence" value="ECO:0007669"/>
    <property type="project" value="InterPro"/>
</dbReference>
<dbReference type="Proteomes" id="UP000308549">
    <property type="component" value="Unassembled WGS sequence"/>
</dbReference>
<dbReference type="Gene3D" id="1.10.1200.10">
    <property type="entry name" value="ACP-like"/>
    <property type="match status" value="1"/>
</dbReference>
<keyword evidence="2" id="KW-0597">Phosphoprotein</keyword>
<evidence type="ECO:0000256" key="1">
    <source>
        <dbReference type="ARBA" id="ARBA00022450"/>
    </source>
</evidence>
<dbReference type="InterPro" id="IPR020806">
    <property type="entry name" value="PKS_PP-bd"/>
</dbReference>
<feature type="transmembrane region" description="Helical" evidence="4">
    <location>
        <begin position="1552"/>
        <end position="1577"/>
    </location>
</feature>
<feature type="transmembrane region" description="Helical" evidence="4">
    <location>
        <begin position="905"/>
        <end position="922"/>
    </location>
</feature>
<dbReference type="SMART" id="SM00823">
    <property type="entry name" value="PKS_PP"/>
    <property type="match status" value="1"/>
</dbReference>
<dbReference type="Pfam" id="PF00501">
    <property type="entry name" value="AMP-binding"/>
    <property type="match status" value="1"/>
</dbReference>
<dbReference type="InterPro" id="IPR045851">
    <property type="entry name" value="AMP-bd_C_sf"/>
</dbReference>
<feature type="transmembrane region" description="Helical" evidence="4">
    <location>
        <begin position="1173"/>
        <end position="1194"/>
    </location>
</feature>
<feature type="region of interest" description="Disordered" evidence="3">
    <location>
        <begin position="1365"/>
        <end position="1390"/>
    </location>
</feature>
<dbReference type="OrthoDB" id="3633556at2759"/>